<comment type="caution">
    <text evidence="1">The sequence shown here is derived from an EMBL/GenBank/DDBJ whole genome shotgun (WGS) entry which is preliminary data.</text>
</comment>
<evidence type="ECO:0000313" key="1">
    <source>
        <dbReference type="EMBL" id="KAG9223296.1"/>
    </source>
</evidence>
<evidence type="ECO:0000313" key="2">
    <source>
        <dbReference type="Proteomes" id="UP000824881"/>
    </source>
</evidence>
<keyword evidence="2" id="KW-1185">Reference proteome</keyword>
<sequence>MLSPVDIQHHLYLSFLDGQTADIALKVNGTWRAVYKLHRVVLIQSGYFKSLFTAGFAESSPRLNGHHRGPDELEIVLDDRNITRAAFEVCIAHLYGGGPRLELPTFLVPTATNPLSPSFPVTSKPSIQASTPEGNHPVTPRFLLSLLATSLFLSIPSLASDALNMILNSVGPWTAVGYLRFATGKGIGWNGEWGEWHNEDQQAAVGLERVATILEGQDDNVGDSTTKPDLLDVESDLSNRMAESRIGEGGGNLSPSSSSSSLGSSIGKHGMHATPEPSFYYGAVSDKIGQAVACWLARWGFDMFAYEIKKDSPSSSKHAVLSPADRLFTRSMAHLRQRAMSIPDTRPSTSLGTPASPSARRSEKIEEPLVPAVWGSGGLDARWVSALLSADTLFVRGERERYDLAAAIVELRRRQQGILPEEESIWSGLFERGIYYSNMSVDDITQISQDISPLTKKPYVPLRILQAAHWDQAILRQKILSSSGPASTSLNAGTPVPSTTSKDKDLCVSATTSEILSKAAEQQEDLIADTRYYPVHADSSMRLGDTGGLSKDTNTGKDEPITMEQLYAFASGETNTMIASPSGNGHRSVPLSPTRTSESTFFGLHSYSQKEALQPSSNSSYPVPFPLNASQLTLLDTTGNLRWTPYPPYRFSVEFWDIDWLKEKSRLHSHTIWYCGNLFNVYVQVVWKKGSGSTVGSASSNGTMQVGVYLHRQSSVEAIPGCSRPSSDFIVVKPLEEREGRHVRGPSMPALSTSLSRTSHYSPSIHPPSRSATPVSVSQSGPSAPSSPVLSASPHGSFGFTGSSSQIASHSYPSTSGLTLPATLQPAVPSQPYRDPRSSVKAYFTICCASGTGTAQTRFSSSPDDFAISQSWGWKSSSLTLRVGAGSHADGPTIPSPSFAGEEASPYGHYVEIALQEARAEYSRFEVQIPNKPSWFTEKVNPAGKVPAITYGGPTTPADDPSPNSHKLAESLVILEFIADIFPDSGLLPSDPLLRASVRFFINLVLTKLHPAHLNAMINRGSPDHILSAIDQLQPYMPGGSLNDTKGPFIAGNTFGNADAVAAAYFIRLDGCLKRDIGSFPEGEGVKAYNVLHTSEQYAQYRAYLSALAGRESVKETYPEEELMSKQHEIFLSKRAPVS</sequence>
<organism evidence="1 2">
    <name type="scientific">Pleurotus cornucopiae</name>
    <name type="common">Cornucopia mushroom</name>
    <dbReference type="NCBI Taxonomy" id="5321"/>
    <lineage>
        <taxon>Eukaryota</taxon>
        <taxon>Fungi</taxon>
        <taxon>Dikarya</taxon>
        <taxon>Basidiomycota</taxon>
        <taxon>Agaricomycotina</taxon>
        <taxon>Agaricomycetes</taxon>
        <taxon>Agaricomycetidae</taxon>
        <taxon>Agaricales</taxon>
        <taxon>Pleurotineae</taxon>
        <taxon>Pleurotaceae</taxon>
        <taxon>Pleurotus</taxon>
    </lineage>
</organism>
<dbReference type="EMBL" id="WQMT02000005">
    <property type="protein sequence ID" value="KAG9223296.1"/>
    <property type="molecule type" value="Genomic_DNA"/>
</dbReference>
<accession>A0ACB7J270</accession>
<protein>
    <submittedName>
        <fullName evidence="1">Uncharacterized protein</fullName>
    </submittedName>
</protein>
<name>A0ACB7J270_PLECO</name>
<gene>
    <name evidence="1" type="ORF">CCMSSC00406_0000015</name>
</gene>
<proteinExistence type="predicted"/>
<reference evidence="1 2" key="1">
    <citation type="journal article" date="2021" name="Appl. Environ. Microbiol.">
        <title>Genetic linkage and physical mapping for an oyster mushroom Pleurotus cornucopiae and QTL analysis for the trait cap color.</title>
        <authorList>
            <person name="Zhang Y."/>
            <person name="Gao W."/>
            <person name="Sonnenberg A."/>
            <person name="Chen Q."/>
            <person name="Zhang J."/>
            <person name="Huang C."/>
        </authorList>
    </citation>
    <scope>NUCLEOTIDE SEQUENCE [LARGE SCALE GENOMIC DNA]</scope>
    <source>
        <strain evidence="1">CCMSSC00406</strain>
    </source>
</reference>
<dbReference type="Proteomes" id="UP000824881">
    <property type="component" value="Unassembled WGS sequence"/>
</dbReference>